<name>A0A1T1H7T7_OCELI</name>
<reference evidence="2" key="1">
    <citation type="submission" date="2017-02" db="EMBL/GenBank/DDBJ databases">
        <title>Draft Genome Sequence of the Salt Water Bacterium Oceanospirillum linum ATCC 11336.</title>
        <authorList>
            <person name="Trachtenberg A.M."/>
            <person name="Carney J.G."/>
            <person name="Linnane J.D."/>
            <person name="Rheaume B.A."/>
            <person name="Pitts N.L."/>
            <person name="Mykles D.L."/>
            <person name="Maclea K.S."/>
        </authorList>
    </citation>
    <scope>NUCLEOTIDE SEQUENCE [LARGE SCALE GENOMIC DNA]</scope>
    <source>
        <strain evidence="2">ATCC 11336</strain>
    </source>
</reference>
<dbReference type="GO" id="GO:0009100">
    <property type="term" value="P:glycoprotein metabolic process"/>
    <property type="evidence" value="ECO:0007669"/>
    <property type="project" value="UniProtKB-ARBA"/>
</dbReference>
<comment type="caution">
    <text evidence="2">The sequence shown here is derived from an EMBL/GenBank/DDBJ whole genome shotgun (WGS) entry which is preliminary data.</text>
</comment>
<sequence length="251" mass="29667">MLSNIREIQLHQLSMLKELDRIFKEEGISYFAVGGTALGAVRHSGFIPWDDDIDIAMLREDYEKFLQLEHRLPDSFSIMNHANEKNYPIYFSKVLNKDVPFFDLDLLKYDIGRYIFVDVFPWDELEDWKSKKKSLNKIRRNFKKSVFKKHGSYFDTIKFSLYKLMNRFKSSDTLFAELDRASRALSGRGTGTWGYAMLNDVLTEDQLFPLRQIRFEGMDIPVPNKVEEYLTHKYGDYMQLPDEKDRVNHST</sequence>
<accession>A0A1T1H7T7</accession>
<dbReference type="PANTHER" id="PTHR43404">
    <property type="entry name" value="LIPOPOLYSACCHARIDE CHOLINEPHOSPHOTRANSFERASE LICD"/>
    <property type="match status" value="1"/>
</dbReference>
<dbReference type="EMBL" id="MTSD02000011">
    <property type="protein sequence ID" value="OOV85908.1"/>
    <property type="molecule type" value="Genomic_DNA"/>
</dbReference>
<dbReference type="InterPro" id="IPR052942">
    <property type="entry name" value="LPS_cholinephosphotransferase"/>
</dbReference>
<dbReference type="Proteomes" id="UP000190064">
    <property type="component" value="Unassembled WGS sequence"/>
</dbReference>
<dbReference type="Pfam" id="PF04991">
    <property type="entry name" value="LicD"/>
    <property type="match status" value="1"/>
</dbReference>
<evidence type="ECO:0000259" key="1">
    <source>
        <dbReference type="Pfam" id="PF04991"/>
    </source>
</evidence>
<gene>
    <name evidence="2" type="ORF">BTA35_0216135</name>
</gene>
<keyword evidence="3" id="KW-1185">Reference proteome</keyword>
<organism evidence="2 3">
    <name type="scientific">Oceanospirillum linum</name>
    <dbReference type="NCBI Taxonomy" id="966"/>
    <lineage>
        <taxon>Bacteria</taxon>
        <taxon>Pseudomonadati</taxon>
        <taxon>Pseudomonadota</taxon>
        <taxon>Gammaproteobacteria</taxon>
        <taxon>Oceanospirillales</taxon>
        <taxon>Oceanospirillaceae</taxon>
        <taxon>Oceanospirillum</taxon>
    </lineage>
</organism>
<evidence type="ECO:0000313" key="3">
    <source>
        <dbReference type="Proteomes" id="UP000190064"/>
    </source>
</evidence>
<protein>
    <recommendedName>
        <fullName evidence="1">LicD/FKTN/FKRP nucleotidyltransferase domain-containing protein</fullName>
    </recommendedName>
</protein>
<dbReference type="PANTHER" id="PTHR43404:SF2">
    <property type="entry name" value="LIPOPOLYSACCHARIDE CHOLINEPHOSPHOTRANSFERASE LICD"/>
    <property type="match status" value="1"/>
</dbReference>
<dbReference type="RefSeq" id="WP_078320846.1">
    <property type="nucleotide sequence ID" value="NZ_FXTS01000013.1"/>
</dbReference>
<proteinExistence type="predicted"/>
<dbReference type="STRING" id="966.BTA35_0216135"/>
<feature type="domain" description="LicD/FKTN/FKRP nucleotidyltransferase" evidence="1">
    <location>
        <begin position="24"/>
        <end position="235"/>
    </location>
</feature>
<dbReference type="AlphaFoldDB" id="A0A1T1H7T7"/>
<evidence type="ECO:0000313" key="2">
    <source>
        <dbReference type="EMBL" id="OOV85908.1"/>
    </source>
</evidence>
<dbReference type="InterPro" id="IPR007074">
    <property type="entry name" value="LicD/FKTN/FKRP_NTP_transf"/>
</dbReference>